<accession>A0A7C9A682</accession>
<sequence length="116" mass="13138">MLCRPHVQHVDWARDSSSHRDGQGKPRSLSASFPHQHSGCICFPVYEPDGFPSGHNLVQIPSSTVLGFLPCWPLCFIHACEHNHSHVFNMINYPNPKAHIICHQFRVWSSQADSLL</sequence>
<reference evidence="1" key="1">
    <citation type="journal article" date="2013" name="J. Plant Res.">
        <title>Effect of fungi and light on seed germination of three Opuntia species from semiarid lands of central Mexico.</title>
        <authorList>
            <person name="Delgado-Sanchez P."/>
            <person name="Jimenez-Bremont J.F."/>
            <person name="Guerrero-Gonzalez Mde L."/>
            <person name="Flores J."/>
        </authorList>
    </citation>
    <scope>NUCLEOTIDE SEQUENCE</scope>
    <source>
        <tissue evidence="1">Cladode</tissue>
    </source>
</reference>
<dbReference type="EMBL" id="GISG01202554">
    <property type="protein sequence ID" value="MBA4658990.1"/>
    <property type="molecule type" value="Transcribed_RNA"/>
</dbReference>
<proteinExistence type="predicted"/>
<name>A0A7C9A682_OPUST</name>
<protein>
    <submittedName>
        <fullName evidence="1">Uncharacterized protein</fullName>
    </submittedName>
</protein>
<dbReference type="AlphaFoldDB" id="A0A7C9A682"/>
<evidence type="ECO:0000313" key="1">
    <source>
        <dbReference type="EMBL" id="MBA4658990.1"/>
    </source>
</evidence>
<organism evidence="1">
    <name type="scientific">Opuntia streptacantha</name>
    <name type="common">Prickly pear cactus</name>
    <name type="synonym">Opuntia cardona</name>
    <dbReference type="NCBI Taxonomy" id="393608"/>
    <lineage>
        <taxon>Eukaryota</taxon>
        <taxon>Viridiplantae</taxon>
        <taxon>Streptophyta</taxon>
        <taxon>Embryophyta</taxon>
        <taxon>Tracheophyta</taxon>
        <taxon>Spermatophyta</taxon>
        <taxon>Magnoliopsida</taxon>
        <taxon>eudicotyledons</taxon>
        <taxon>Gunneridae</taxon>
        <taxon>Pentapetalae</taxon>
        <taxon>Caryophyllales</taxon>
        <taxon>Cactineae</taxon>
        <taxon>Cactaceae</taxon>
        <taxon>Opuntioideae</taxon>
        <taxon>Opuntia</taxon>
    </lineage>
</organism>
<reference evidence="1" key="2">
    <citation type="submission" date="2020-07" db="EMBL/GenBank/DDBJ databases">
        <authorList>
            <person name="Vera ALvarez R."/>
            <person name="Arias-Moreno D.M."/>
            <person name="Jimenez-Jacinto V."/>
            <person name="Jimenez-Bremont J.F."/>
            <person name="Swaminathan K."/>
            <person name="Moose S.P."/>
            <person name="Guerrero-Gonzalez M.L."/>
            <person name="Marino-Ramirez L."/>
            <person name="Landsman D."/>
            <person name="Rodriguez-Kessler M."/>
            <person name="Delgado-Sanchez P."/>
        </authorList>
    </citation>
    <scope>NUCLEOTIDE SEQUENCE</scope>
    <source>
        <tissue evidence="1">Cladode</tissue>
    </source>
</reference>